<dbReference type="SUPFAM" id="SSF51445">
    <property type="entry name" value="(Trans)glycosidases"/>
    <property type="match status" value="1"/>
</dbReference>
<keyword evidence="1 4" id="KW-0378">Hydrolase</keyword>
<gene>
    <name evidence="7" type="ORF">OK345_11100</name>
</gene>
<keyword evidence="5" id="KW-0732">Signal</keyword>
<dbReference type="InterPro" id="IPR001000">
    <property type="entry name" value="GH10_dom"/>
</dbReference>
<dbReference type="EC" id="3.2.1.8" evidence="4"/>
<dbReference type="PANTHER" id="PTHR31490:SF1">
    <property type="entry name" value="ENDO-1,4-BETA-XYLANASE 1"/>
    <property type="match status" value="1"/>
</dbReference>
<dbReference type="PRINTS" id="PR00134">
    <property type="entry name" value="GLHYDRLASE10"/>
</dbReference>
<dbReference type="RefSeq" id="WP_265128040.1">
    <property type="nucleotide sequence ID" value="NZ_JAPCHY010000009.1"/>
</dbReference>
<dbReference type="InterPro" id="IPR017853">
    <property type="entry name" value="GH"/>
</dbReference>
<reference evidence="7 8" key="1">
    <citation type="submission" date="2022-10" db="EMBL/GenBank/DDBJ databases">
        <title>Xanthomonas sp. H13-6.</title>
        <authorList>
            <person name="Liu X."/>
            <person name="Deng Z."/>
            <person name="Jiang Y."/>
            <person name="Yu T."/>
            <person name="Ai J."/>
        </authorList>
    </citation>
    <scope>NUCLEOTIDE SEQUENCE [LARGE SCALE GENOMIC DNA]</scope>
    <source>
        <strain evidence="7 8">H13-6</strain>
    </source>
</reference>
<keyword evidence="3 4" id="KW-0624">Polysaccharide degradation</keyword>
<keyword evidence="2 4" id="KW-0119">Carbohydrate metabolism</keyword>
<dbReference type="PROSITE" id="PS51760">
    <property type="entry name" value="GH10_2"/>
    <property type="match status" value="1"/>
</dbReference>
<evidence type="ECO:0000256" key="3">
    <source>
        <dbReference type="ARBA" id="ARBA00023326"/>
    </source>
</evidence>
<evidence type="ECO:0000259" key="6">
    <source>
        <dbReference type="PROSITE" id="PS51760"/>
    </source>
</evidence>
<evidence type="ECO:0000256" key="2">
    <source>
        <dbReference type="ARBA" id="ARBA00023277"/>
    </source>
</evidence>
<proteinExistence type="inferred from homology"/>
<accession>A0ABT3JX90</accession>
<feature type="signal peptide" evidence="5">
    <location>
        <begin position="1"/>
        <end position="20"/>
    </location>
</feature>
<evidence type="ECO:0000256" key="1">
    <source>
        <dbReference type="ARBA" id="ARBA00022801"/>
    </source>
</evidence>
<protein>
    <recommendedName>
        <fullName evidence="4">Beta-xylanase</fullName>
        <ecNumber evidence="4">3.2.1.8</ecNumber>
    </recommendedName>
</protein>
<evidence type="ECO:0000313" key="7">
    <source>
        <dbReference type="EMBL" id="MCW4473050.1"/>
    </source>
</evidence>
<comment type="caution">
    <text evidence="7">The sequence shown here is derived from an EMBL/GenBank/DDBJ whole genome shotgun (WGS) entry which is preliminary data.</text>
</comment>
<sequence>MKKIHAIVFAALAASLPALQAQGAPLAAGQPKFLGSAYSAEQAPGFADYWNKVTPENAGKWGEVEAERGRRDWRGLDEAYRFAREHGFPLQMHVLVWGNQQPEWIKPLPPAEQRAEIERWFAAVAERYPDLDFVEVVNEPLNDPPNKDDEGGGNYIAALGGDGASGWDWILESFRLARTHFPRAKLLINDYNITNKPDNARRYREIVDLLNREKLVDGIGVQAHAFATTAEWPMEVHKASLDLLAGTGLPIYVTEMDIDGETDEAQLAGYQRVFPVFWEHPAVAGITLWGFRPGLWRDKEGAYLVRADGSERPALAWLRDYIRGAAGPGR</sequence>
<evidence type="ECO:0000256" key="4">
    <source>
        <dbReference type="RuleBase" id="RU361174"/>
    </source>
</evidence>
<keyword evidence="8" id="KW-1185">Reference proteome</keyword>
<dbReference type="SMART" id="SM00633">
    <property type="entry name" value="Glyco_10"/>
    <property type="match status" value="1"/>
</dbReference>
<feature type="domain" description="GH10" evidence="6">
    <location>
        <begin position="13"/>
        <end position="321"/>
    </location>
</feature>
<organism evidence="7 8">
    <name type="scientific">Xanthomonas chitinilytica</name>
    <dbReference type="NCBI Taxonomy" id="2989819"/>
    <lineage>
        <taxon>Bacteria</taxon>
        <taxon>Pseudomonadati</taxon>
        <taxon>Pseudomonadota</taxon>
        <taxon>Gammaproteobacteria</taxon>
        <taxon>Lysobacterales</taxon>
        <taxon>Lysobacteraceae</taxon>
        <taxon>Xanthomonas</taxon>
    </lineage>
</organism>
<dbReference type="PANTHER" id="PTHR31490">
    <property type="entry name" value="GLYCOSYL HYDROLASE"/>
    <property type="match status" value="1"/>
</dbReference>
<dbReference type="InterPro" id="IPR044846">
    <property type="entry name" value="GH10"/>
</dbReference>
<feature type="chain" id="PRO_5046742617" description="Beta-xylanase" evidence="5">
    <location>
        <begin position="21"/>
        <end position="330"/>
    </location>
</feature>
<dbReference type="Gene3D" id="3.20.20.80">
    <property type="entry name" value="Glycosidases"/>
    <property type="match status" value="1"/>
</dbReference>
<comment type="catalytic activity">
    <reaction evidence="4">
        <text>Endohydrolysis of (1-&gt;4)-beta-D-xylosidic linkages in xylans.</text>
        <dbReference type="EC" id="3.2.1.8"/>
    </reaction>
</comment>
<dbReference type="EMBL" id="JAPCHY010000009">
    <property type="protein sequence ID" value="MCW4473050.1"/>
    <property type="molecule type" value="Genomic_DNA"/>
</dbReference>
<comment type="similarity">
    <text evidence="4">Belongs to the glycosyl hydrolase 10 (cellulase F) family.</text>
</comment>
<keyword evidence="4" id="KW-0326">Glycosidase</keyword>
<evidence type="ECO:0000256" key="5">
    <source>
        <dbReference type="SAM" id="SignalP"/>
    </source>
</evidence>
<name>A0ABT3JX90_9XANT</name>
<evidence type="ECO:0000313" key="8">
    <source>
        <dbReference type="Proteomes" id="UP001209922"/>
    </source>
</evidence>
<dbReference type="Proteomes" id="UP001209922">
    <property type="component" value="Unassembled WGS sequence"/>
</dbReference>
<dbReference type="Pfam" id="PF00331">
    <property type="entry name" value="Glyco_hydro_10"/>
    <property type="match status" value="1"/>
</dbReference>